<evidence type="ECO:0000259" key="3">
    <source>
        <dbReference type="Pfam" id="PF07726"/>
    </source>
</evidence>
<evidence type="ECO:0008006" key="6">
    <source>
        <dbReference type="Google" id="ProtNLM"/>
    </source>
</evidence>
<evidence type="ECO:0000256" key="1">
    <source>
        <dbReference type="ARBA" id="ARBA00022741"/>
    </source>
</evidence>
<dbReference type="Gene3D" id="1.10.8.80">
    <property type="entry name" value="Magnesium chelatase subunit I, C-Terminal domain"/>
    <property type="match status" value="1"/>
</dbReference>
<dbReference type="Pfam" id="PF17863">
    <property type="entry name" value="AAA_lid_2"/>
    <property type="match status" value="1"/>
</dbReference>
<evidence type="ECO:0000256" key="2">
    <source>
        <dbReference type="ARBA" id="ARBA00022840"/>
    </source>
</evidence>
<feature type="domain" description="ATPase AAA-3" evidence="3">
    <location>
        <begin position="43"/>
        <end position="172"/>
    </location>
</feature>
<organism evidence="5">
    <name type="scientific">marine metagenome</name>
    <dbReference type="NCBI Taxonomy" id="408172"/>
    <lineage>
        <taxon>unclassified sequences</taxon>
        <taxon>metagenomes</taxon>
        <taxon>ecological metagenomes</taxon>
    </lineage>
</organism>
<protein>
    <recommendedName>
        <fullName evidence="6">AAA+ ATPase domain-containing protein</fullName>
    </recommendedName>
</protein>
<dbReference type="InterPro" id="IPR011703">
    <property type="entry name" value="ATPase_AAA-3"/>
</dbReference>
<dbReference type="InterPro" id="IPR041628">
    <property type="entry name" value="ChlI/MoxR_AAA_lid"/>
</dbReference>
<sequence>MEQATVTAGSTLLQKVNDAVHDRVVGQNEAVEGLLVALLTGGHVLLEGLPGLAKTLMVRTLAQAIHTGFRRIQFTPDLLPTDIIGTPIFDQSSGQFRVQKGPIFSNIILADEINRAPPKVQAALLEAMEESQVTIAGETYPLDAPFMVLATQNPVELHGTYPLAEAQLDRFALKLEIGYPTKEEEKKIVRRVAAAGQKPIEAVTTVEELASARESVANVHLEEKVLDYIVELTFATREPSGVGLADLEDLIEFGTSPRATIFLTRVSRARAYLQGRDYVIPDDAKAMAPAVLRHRLRTTYEADARGIDSGEIVRRVLDAVPAP</sequence>
<dbReference type="GO" id="GO:0016887">
    <property type="term" value="F:ATP hydrolysis activity"/>
    <property type="evidence" value="ECO:0007669"/>
    <property type="project" value="InterPro"/>
</dbReference>
<feature type="domain" description="ChlI/MoxR AAA lid" evidence="4">
    <location>
        <begin position="249"/>
        <end position="315"/>
    </location>
</feature>
<dbReference type="PANTHER" id="PTHR42759">
    <property type="entry name" value="MOXR FAMILY PROTEIN"/>
    <property type="match status" value="1"/>
</dbReference>
<dbReference type="Pfam" id="PF07726">
    <property type="entry name" value="AAA_3"/>
    <property type="match status" value="1"/>
</dbReference>
<dbReference type="PIRSF" id="PIRSF002849">
    <property type="entry name" value="AAA_ATPase_chaperone_MoxR_prd"/>
    <property type="match status" value="1"/>
</dbReference>
<name>A0A381PV52_9ZZZZ</name>
<reference evidence="5" key="1">
    <citation type="submission" date="2018-05" db="EMBL/GenBank/DDBJ databases">
        <authorList>
            <person name="Lanie J.A."/>
            <person name="Ng W.-L."/>
            <person name="Kazmierczak K.M."/>
            <person name="Andrzejewski T.M."/>
            <person name="Davidsen T.M."/>
            <person name="Wayne K.J."/>
            <person name="Tettelin H."/>
            <person name="Glass J.I."/>
            <person name="Rusch D."/>
            <person name="Podicherti R."/>
            <person name="Tsui H.-C.T."/>
            <person name="Winkler M.E."/>
        </authorList>
    </citation>
    <scope>NUCLEOTIDE SEQUENCE</scope>
</reference>
<proteinExistence type="predicted"/>
<dbReference type="AlphaFoldDB" id="A0A381PV52"/>
<dbReference type="Gene3D" id="3.40.50.300">
    <property type="entry name" value="P-loop containing nucleotide triphosphate hydrolases"/>
    <property type="match status" value="1"/>
</dbReference>
<dbReference type="SUPFAM" id="SSF52540">
    <property type="entry name" value="P-loop containing nucleoside triphosphate hydrolases"/>
    <property type="match status" value="1"/>
</dbReference>
<dbReference type="InterPro" id="IPR027417">
    <property type="entry name" value="P-loop_NTPase"/>
</dbReference>
<gene>
    <name evidence="5" type="ORF">METZ01_LOCUS23800</name>
</gene>
<dbReference type="InterPro" id="IPR050764">
    <property type="entry name" value="CbbQ/NirQ/NorQ/GpvN"/>
</dbReference>
<keyword evidence="2" id="KW-0067">ATP-binding</keyword>
<dbReference type="CDD" id="cd00009">
    <property type="entry name" value="AAA"/>
    <property type="match status" value="1"/>
</dbReference>
<dbReference type="PANTHER" id="PTHR42759:SF1">
    <property type="entry name" value="MAGNESIUM-CHELATASE SUBUNIT CHLD"/>
    <property type="match status" value="1"/>
</dbReference>
<dbReference type="FunFam" id="3.40.50.300:FF:000640">
    <property type="entry name" value="MoxR family ATPase"/>
    <property type="match status" value="1"/>
</dbReference>
<keyword evidence="1" id="KW-0547">Nucleotide-binding</keyword>
<accession>A0A381PV52</accession>
<evidence type="ECO:0000313" key="5">
    <source>
        <dbReference type="EMBL" id="SUZ70946.1"/>
    </source>
</evidence>
<dbReference type="GO" id="GO:0005524">
    <property type="term" value="F:ATP binding"/>
    <property type="evidence" value="ECO:0007669"/>
    <property type="project" value="UniProtKB-KW"/>
</dbReference>
<evidence type="ECO:0000259" key="4">
    <source>
        <dbReference type="Pfam" id="PF17863"/>
    </source>
</evidence>
<dbReference type="EMBL" id="UINC01001105">
    <property type="protein sequence ID" value="SUZ70946.1"/>
    <property type="molecule type" value="Genomic_DNA"/>
</dbReference>